<dbReference type="STRING" id="45851.BHV86_10410"/>
<dbReference type="RefSeq" id="WP_005603082.1">
    <property type="nucleotide sequence ID" value="NZ_GG663524.1"/>
</dbReference>
<comment type="caution">
    <text evidence="7">The sequence shown here is derived from an EMBL/GenBank/DDBJ whole genome shotgun (WGS) entry which is preliminary data.</text>
</comment>
<accession>D4S049</accession>
<evidence type="ECO:0000256" key="1">
    <source>
        <dbReference type="ARBA" id="ARBA00006082"/>
    </source>
</evidence>
<dbReference type="PANTHER" id="PTHR10073">
    <property type="entry name" value="DNA MISMATCH REPAIR PROTEIN MLH, PMS, MUTL"/>
    <property type="match status" value="1"/>
</dbReference>
<evidence type="ECO:0000256" key="4">
    <source>
        <dbReference type="HAMAP-Rule" id="MF_00149"/>
    </source>
</evidence>
<evidence type="ECO:0000256" key="3">
    <source>
        <dbReference type="ARBA" id="ARBA00023204"/>
    </source>
</evidence>
<dbReference type="GO" id="GO:0032300">
    <property type="term" value="C:mismatch repair complex"/>
    <property type="evidence" value="ECO:0007669"/>
    <property type="project" value="InterPro"/>
</dbReference>
<dbReference type="InterPro" id="IPR013507">
    <property type="entry name" value="DNA_mismatch_S5_2-like"/>
</dbReference>
<dbReference type="InterPro" id="IPR042120">
    <property type="entry name" value="MutL_C_dimsub"/>
</dbReference>
<comment type="similarity">
    <text evidence="1 4">Belongs to the DNA mismatch repair MutL/HexB family.</text>
</comment>
<comment type="function">
    <text evidence="4">This protein is involved in the repair of mismatches in DNA. It is required for dam-dependent methyl-directed DNA mismatch repair. May act as a 'molecular matchmaker', a protein that promotes the formation of a stable complex between two or more DNA-binding proteins in an ATP-dependent manner without itself being part of a final effector complex.</text>
</comment>
<dbReference type="InterPro" id="IPR020667">
    <property type="entry name" value="DNA_mismatch_repair_MutL"/>
</dbReference>
<dbReference type="SMART" id="SM00853">
    <property type="entry name" value="MutL_C"/>
    <property type="match status" value="1"/>
</dbReference>
<keyword evidence="3 4" id="KW-0234">DNA repair</keyword>
<dbReference type="eggNOG" id="COG0323">
    <property type="taxonomic scope" value="Bacteria"/>
</dbReference>
<dbReference type="GO" id="GO:0030983">
    <property type="term" value="F:mismatched DNA binding"/>
    <property type="evidence" value="ECO:0007669"/>
    <property type="project" value="InterPro"/>
</dbReference>
<dbReference type="InterPro" id="IPR038973">
    <property type="entry name" value="MutL/Mlh/Pms-like"/>
</dbReference>
<dbReference type="FunFam" id="3.30.565.10:FF:000003">
    <property type="entry name" value="DNA mismatch repair endonuclease MutL"/>
    <property type="match status" value="1"/>
</dbReference>
<dbReference type="CDD" id="cd16926">
    <property type="entry name" value="HATPase_MutL-MLH-PMS-like"/>
    <property type="match status" value="1"/>
</dbReference>
<dbReference type="NCBIfam" id="TIGR00585">
    <property type="entry name" value="mutl"/>
    <property type="match status" value="1"/>
</dbReference>
<dbReference type="GO" id="GO:0140664">
    <property type="term" value="F:ATP-dependent DNA damage sensor activity"/>
    <property type="evidence" value="ECO:0007669"/>
    <property type="project" value="InterPro"/>
</dbReference>
<dbReference type="PANTHER" id="PTHR10073:SF12">
    <property type="entry name" value="DNA MISMATCH REPAIR PROTEIN MLH1"/>
    <property type="match status" value="1"/>
</dbReference>
<protein>
    <recommendedName>
        <fullName evidence="4">DNA mismatch repair protein MutL</fullName>
    </recommendedName>
</protein>
<dbReference type="InterPro" id="IPR014762">
    <property type="entry name" value="DNA_mismatch_repair_CS"/>
</dbReference>
<evidence type="ECO:0000313" key="8">
    <source>
        <dbReference type="Proteomes" id="UP000006238"/>
    </source>
</evidence>
<dbReference type="SUPFAM" id="SSF55874">
    <property type="entry name" value="ATPase domain of HSP90 chaperone/DNA topoisomerase II/histidine kinase"/>
    <property type="match status" value="1"/>
</dbReference>
<dbReference type="Gene3D" id="3.30.1370.100">
    <property type="entry name" value="MutL, C-terminal domain, regulatory subdomain"/>
    <property type="match status" value="1"/>
</dbReference>
<gene>
    <name evidence="4 7" type="primary">mutL</name>
    <name evidence="7" type="ORF">BUTYVIB_01465</name>
</gene>
<dbReference type="Gene3D" id="3.30.1540.20">
    <property type="entry name" value="MutL, C-terminal domain, dimerisation subdomain"/>
    <property type="match status" value="1"/>
</dbReference>
<dbReference type="InterPro" id="IPR042121">
    <property type="entry name" value="MutL_C_regsub"/>
</dbReference>
<dbReference type="InterPro" id="IPR037198">
    <property type="entry name" value="MutL_C_sf"/>
</dbReference>
<dbReference type="InterPro" id="IPR036890">
    <property type="entry name" value="HATPase_C_sf"/>
</dbReference>
<keyword evidence="8" id="KW-1185">Reference proteome</keyword>
<dbReference type="Pfam" id="PF08676">
    <property type="entry name" value="MutL_C"/>
    <property type="match status" value="1"/>
</dbReference>
<dbReference type="EMBL" id="ABWN01000030">
    <property type="protein sequence ID" value="EFF68197.1"/>
    <property type="molecule type" value="Genomic_DNA"/>
</dbReference>
<evidence type="ECO:0000313" key="7">
    <source>
        <dbReference type="EMBL" id="EFF68197.1"/>
    </source>
</evidence>
<organism evidence="7 8">
    <name type="scientific">Eshraghiella crossota DSM 2876</name>
    <dbReference type="NCBI Taxonomy" id="511680"/>
    <lineage>
        <taxon>Bacteria</taxon>
        <taxon>Bacillati</taxon>
        <taxon>Bacillota</taxon>
        <taxon>Clostridia</taxon>
        <taxon>Lachnospirales</taxon>
        <taxon>Lachnospiraceae</taxon>
        <taxon>Eshraghiella</taxon>
    </lineage>
</organism>
<dbReference type="HOGENOM" id="CLU_004131_4_1_9"/>
<sequence>MAINLLDKNTINKIAAGEVVDRPSSVVKELVENAIDAGATAITVEIKDGGISLIRITDNGCGIDKNEVRLAFLRHSTSKIKSAADLAGISSLGFRGEALSSISAVAQVELITKTKDALTGTRYQIDGGTEKVFEEVGAPDGTTFLVRNLFYNTPARRKFLKTPATEGGYISSLMENLCLSHPEISIRFINNNQPKIQTTGNGKLKDNIYVVYGREITSNLLEIDRQFNDYSIKGYVGKPLISRGNRNFENYYINGRYVKSNIVARAIEDAYAGFIMQHKYPFTSLHITINPELLDVNVHPSKMELRFSNEQEIYNNVKESILLALTHRELIPEINLEKAKKEEPLKVEYNKKEPDTVVNYEKAVEKQPETVNEKEPVIVRKVPEVKKPLVSARMPEPFETKRAVVYEEVVKEIKQQEEPKQLELFKVNELLKKENKKDIKIIGQLFDTYWIMEFENSMYIVDQHAAHEKVLFERFMKRYNDRSITSQMINPPVVFSLTTEEQNVYKDNEEYLAQFGYEIEDFGGGELAIRGIPADFSEADPKEIFTEIMDSLCIDYGKNTPETIKNRIATMSCKAAVKGNNRLNIKEMEKLMDELMELENPYNCPHGRPTFITISKYELEKKFKRIV</sequence>
<dbReference type="Gene3D" id="3.30.565.10">
    <property type="entry name" value="Histidine kinase-like ATPase, C-terminal domain"/>
    <property type="match status" value="1"/>
</dbReference>
<evidence type="ECO:0000259" key="6">
    <source>
        <dbReference type="SMART" id="SM01340"/>
    </source>
</evidence>
<dbReference type="GO" id="GO:0006298">
    <property type="term" value="P:mismatch repair"/>
    <property type="evidence" value="ECO:0007669"/>
    <property type="project" value="UniProtKB-UniRule"/>
</dbReference>
<evidence type="ECO:0000256" key="2">
    <source>
        <dbReference type="ARBA" id="ARBA00022763"/>
    </source>
</evidence>
<dbReference type="GeneID" id="98918305"/>
<evidence type="ECO:0000259" key="5">
    <source>
        <dbReference type="SMART" id="SM00853"/>
    </source>
</evidence>
<feature type="domain" description="MutL C-terminal dimerisation" evidence="5">
    <location>
        <begin position="441"/>
        <end position="583"/>
    </location>
</feature>
<dbReference type="SUPFAM" id="SSF118116">
    <property type="entry name" value="DNA mismatch repair protein MutL"/>
    <property type="match status" value="1"/>
</dbReference>
<dbReference type="Pfam" id="PF13589">
    <property type="entry name" value="HATPase_c_3"/>
    <property type="match status" value="1"/>
</dbReference>
<feature type="domain" description="DNA mismatch repair protein S5" evidence="6">
    <location>
        <begin position="208"/>
        <end position="326"/>
    </location>
</feature>
<dbReference type="InterPro" id="IPR020568">
    <property type="entry name" value="Ribosomal_Su5_D2-typ_SF"/>
</dbReference>
<name>D4S049_9FIRM</name>
<dbReference type="InterPro" id="IPR014790">
    <property type="entry name" value="MutL_C"/>
</dbReference>
<dbReference type="InterPro" id="IPR014721">
    <property type="entry name" value="Ribsml_uS5_D2-typ_fold_subgr"/>
</dbReference>
<dbReference type="Proteomes" id="UP000006238">
    <property type="component" value="Unassembled WGS sequence"/>
</dbReference>
<dbReference type="InterPro" id="IPR002099">
    <property type="entry name" value="MutL/Mlh/PMS"/>
</dbReference>
<dbReference type="HAMAP" id="MF_00149">
    <property type="entry name" value="DNA_mis_repair"/>
    <property type="match status" value="1"/>
</dbReference>
<dbReference type="GO" id="GO:0016887">
    <property type="term" value="F:ATP hydrolysis activity"/>
    <property type="evidence" value="ECO:0007669"/>
    <property type="project" value="InterPro"/>
</dbReference>
<dbReference type="GO" id="GO:0005524">
    <property type="term" value="F:ATP binding"/>
    <property type="evidence" value="ECO:0007669"/>
    <property type="project" value="InterPro"/>
</dbReference>
<keyword evidence="2 4" id="KW-0227">DNA damage</keyword>
<dbReference type="Pfam" id="PF01119">
    <property type="entry name" value="DNA_mis_repair"/>
    <property type="match status" value="1"/>
</dbReference>
<dbReference type="AlphaFoldDB" id="D4S049"/>
<dbReference type="CDD" id="cd00782">
    <property type="entry name" value="MutL_Trans"/>
    <property type="match status" value="1"/>
</dbReference>
<proteinExistence type="inferred from homology"/>
<dbReference type="PROSITE" id="PS00058">
    <property type="entry name" value="DNA_MISMATCH_REPAIR_1"/>
    <property type="match status" value="1"/>
</dbReference>
<dbReference type="SMART" id="SM01340">
    <property type="entry name" value="DNA_mis_repair"/>
    <property type="match status" value="1"/>
</dbReference>
<dbReference type="SUPFAM" id="SSF54211">
    <property type="entry name" value="Ribosomal protein S5 domain 2-like"/>
    <property type="match status" value="1"/>
</dbReference>
<reference evidence="7 8" key="1">
    <citation type="submission" date="2010-02" db="EMBL/GenBank/DDBJ databases">
        <authorList>
            <person name="Weinstock G."/>
            <person name="Sodergren E."/>
            <person name="Clifton S."/>
            <person name="Fulton L."/>
            <person name="Fulton B."/>
            <person name="Courtney L."/>
            <person name="Fronick C."/>
            <person name="Harrison M."/>
            <person name="Strong C."/>
            <person name="Farmer C."/>
            <person name="Delahaunty K."/>
            <person name="Markovic C."/>
            <person name="Hall O."/>
            <person name="Minx P."/>
            <person name="Tomlinson C."/>
            <person name="Mitreva M."/>
            <person name="Nelson J."/>
            <person name="Hou S."/>
            <person name="Wollam A."/>
            <person name="Pepin K.H."/>
            <person name="Johnson M."/>
            <person name="Bhonagiri V."/>
            <person name="Zhang X."/>
            <person name="Suruliraj S."/>
            <person name="Warren W."/>
            <person name="Chinwalla A."/>
            <person name="Mardis E.R."/>
            <person name="Wilson R.K."/>
        </authorList>
    </citation>
    <scope>NUCLEOTIDE SEQUENCE [LARGE SCALE GENOMIC DNA]</scope>
    <source>
        <strain evidence="7 8">DSM 2876</strain>
    </source>
</reference>
<dbReference type="Gene3D" id="3.30.230.10">
    <property type="match status" value="1"/>
</dbReference>